<evidence type="ECO:0000256" key="2">
    <source>
        <dbReference type="ARBA" id="ARBA00022448"/>
    </source>
</evidence>
<dbReference type="InterPro" id="IPR041489">
    <property type="entry name" value="PDZ_6"/>
</dbReference>
<dbReference type="OrthoDB" id="9812912at2"/>
<keyword evidence="2" id="KW-0813">Transport</keyword>
<evidence type="ECO:0000259" key="12">
    <source>
        <dbReference type="Pfam" id="PF17820"/>
    </source>
</evidence>
<evidence type="ECO:0000256" key="7">
    <source>
        <dbReference type="ARBA" id="ARBA00022989"/>
    </source>
</evidence>
<gene>
    <name evidence="13" type="ORF">DF286_00615</name>
</gene>
<dbReference type="RefSeq" id="WP_109269675.1">
    <property type="nucleotide sequence ID" value="NZ_QFFF01000001.1"/>
</dbReference>
<dbReference type="InterPro" id="IPR024961">
    <property type="entry name" value="T2SS_GspC_N"/>
</dbReference>
<proteinExistence type="predicted"/>
<comment type="subcellular location">
    <subcellularLocation>
        <location evidence="1">Cell inner membrane</location>
    </subcellularLocation>
</comment>
<dbReference type="GO" id="GO:0015031">
    <property type="term" value="P:protein transport"/>
    <property type="evidence" value="ECO:0007669"/>
    <property type="project" value="UniProtKB-KW"/>
</dbReference>
<reference evidence="13 14" key="1">
    <citation type="submission" date="2018-05" db="EMBL/GenBank/DDBJ databases">
        <title>Genome of Sphingosinicella humi QZX222.</title>
        <authorList>
            <person name="Qiao Z."/>
            <person name="Wang G."/>
        </authorList>
    </citation>
    <scope>NUCLEOTIDE SEQUENCE [LARGE SCALE GENOMIC DNA]</scope>
    <source>
        <strain evidence="13 14">QZX222</strain>
    </source>
</reference>
<evidence type="ECO:0000313" key="14">
    <source>
        <dbReference type="Proteomes" id="UP000245916"/>
    </source>
</evidence>
<keyword evidence="3" id="KW-1003">Cell membrane</keyword>
<sequence>MGPIATCLADLNPRERRFLVAGAAALLAFLLYLFVPTGGPTSAPEEPRDESPPPVPAFHQPSSGAAPPAPPPLPPAASLSGLVLRGVLGGGPRGGTAIIGFPDGSQRSVPVGRQVLPGVTLKAVALRHVILATSAGESRLEFDKAAREIAPTAVAAAASEANPDRRRETLEFRTGLMPLKEDGRIKGFAIRPGAQLAIFQRAGLKPGDVIVSINGQAFRSEEKVLELSAELASARTIEIAFIRAGRRMTGKVEQNSSQR</sequence>
<dbReference type="Gene3D" id="2.30.42.10">
    <property type="match status" value="1"/>
</dbReference>
<evidence type="ECO:0000256" key="4">
    <source>
        <dbReference type="ARBA" id="ARBA00022519"/>
    </source>
</evidence>
<dbReference type="EMBL" id="QFFF01000001">
    <property type="protein sequence ID" value="PWG01535.1"/>
    <property type="molecule type" value="Genomic_DNA"/>
</dbReference>
<keyword evidence="6" id="KW-0653">Protein transport</keyword>
<dbReference type="SUPFAM" id="SSF50156">
    <property type="entry name" value="PDZ domain-like"/>
    <property type="match status" value="1"/>
</dbReference>
<dbReference type="Proteomes" id="UP000245916">
    <property type="component" value="Unassembled WGS sequence"/>
</dbReference>
<keyword evidence="4" id="KW-0997">Cell inner membrane</keyword>
<evidence type="ECO:0000256" key="8">
    <source>
        <dbReference type="ARBA" id="ARBA00023136"/>
    </source>
</evidence>
<dbReference type="Pfam" id="PF11356">
    <property type="entry name" value="T2SSC"/>
    <property type="match status" value="1"/>
</dbReference>
<evidence type="ECO:0000256" key="10">
    <source>
        <dbReference type="SAM" id="Phobius"/>
    </source>
</evidence>
<evidence type="ECO:0000259" key="11">
    <source>
        <dbReference type="Pfam" id="PF11356"/>
    </source>
</evidence>
<feature type="transmembrane region" description="Helical" evidence="10">
    <location>
        <begin position="18"/>
        <end position="35"/>
    </location>
</feature>
<evidence type="ECO:0000256" key="1">
    <source>
        <dbReference type="ARBA" id="ARBA00004533"/>
    </source>
</evidence>
<feature type="domain" description="Type II secretion system protein GspC N-terminal" evidence="11">
    <location>
        <begin position="61"/>
        <end position="134"/>
    </location>
</feature>
<keyword evidence="7 10" id="KW-1133">Transmembrane helix</keyword>
<protein>
    <recommendedName>
        <fullName evidence="15">Type II secretion system protein GspC N-terminal domain-containing protein</fullName>
    </recommendedName>
</protein>
<evidence type="ECO:0008006" key="15">
    <source>
        <dbReference type="Google" id="ProtNLM"/>
    </source>
</evidence>
<dbReference type="AlphaFoldDB" id="A0A2U2IZL6"/>
<keyword evidence="8 10" id="KW-0472">Membrane</keyword>
<organism evidence="13 14">
    <name type="scientific">Allosphingosinicella humi</name>
    <dbReference type="NCBI Taxonomy" id="2068657"/>
    <lineage>
        <taxon>Bacteria</taxon>
        <taxon>Pseudomonadati</taxon>
        <taxon>Pseudomonadota</taxon>
        <taxon>Alphaproteobacteria</taxon>
        <taxon>Sphingomonadales</taxon>
        <taxon>Sphingomonadaceae</taxon>
        <taxon>Allosphingosinicella</taxon>
    </lineage>
</organism>
<dbReference type="GO" id="GO:0005886">
    <property type="term" value="C:plasma membrane"/>
    <property type="evidence" value="ECO:0007669"/>
    <property type="project" value="UniProtKB-SubCell"/>
</dbReference>
<evidence type="ECO:0000256" key="9">
    <source>
        <dbReference type="SAM" id="MobiDB-lite"/>
    </source>
</evidence>
<dbReference type="Pfam" id="PF17820">
    <property type="entry name" value="PDZ_6"/>
    <property type="match status" value="1"/>
</dbReference>
<accession>A0A2U2IZL6</accession>
<keyword evidence="5 10" id="KW-0812">Transmembrane</keyword>
<comment type="caution">
    <text evidence="13">The sequence shown here is derived from an EMBL/GenBank/DDBJ whole genome shotgun (WGS) entry which is preliminary data.</text>
</comment>
<evidence type="ECO:0000256" key="6">
    <source>
        <dbReference type="ARBA" id="ARBA00022927"/>
    </source>
</evidence>
<feature type="region of interest" description="Disordered" evidence="9">
    <location>
        <begin position="40"/>
        <end position="76"/>
    </location>
</feature>
<dbReference type="InterPro" id="IPR036034">
    <property type="entry name" value="PDZ_sf"/>
</dbReference>
<evidence type="ECO:0000256" key="3">
    <source>
        <dbReference type="ARBA" id="ARBA00022475"/>
    </source>
</evidence>
<name>A0A2U2IZL6_9SPHN</name>
<evidence type="ECO:0000313" key="13">
    <source>
        <dbReference type="EMBL" id="PWG01535.1"/>
    </source>
</evidence>
<feature type="domain" description="PDZ" evidence="12">
    <location>
        <begin position="199"/>
        <end position="227"/>
    </location>
</feature>
<keyword evidence="14" id="KW-1185">Reference proteome</keyword>
<evidence type="ECO:0000256" key="5">
    <source>
        <dbReference type="ARBA" id="ARBA00022692"/>
    </source>
</evidence>